<dbReference type="Proteomes" id="UP001295423">
    <property type="component" value="Unassembled WGS sequence"/>
</dbReference>
<feature type="region of interest" description="Disordered" evidence="1">
    <location>
        <begin position="479"/>
        <end position="500"/>
    </location>
</feature>
<keyword evidence="2" id="KW-0472">Membrane</keyword>
<dbReference type="EMBL" id="CAKOGP040002347">
    <property type="protein sequence ID" value="CAJ1967771.1"/>
    <property type="molecule type" value="Genomic_DNA"/>
</dbReference>
<keyword evidence="2" id="KW-1133">Transmembrane helix</keyword>
<feature type="compositionally biased region" description="Polar residues" evidence="1">
    <location>
        <begin position="185"/>
        <end position="205"/>
    </location>
</feature>
<name>A0AAD2GAY3_9STRA</name>
<keyword evidence="5" id="KW-1185">Reference proteome</keyword>
<gene>
    <name evidence="4" type="ORF">CYCCA115_LOCUS22927</name>
</gene>
<evidence type="ECO:0000259" key="3">
    <source>
        <dbReference type="Pfam" id="PF13524"/>
    </source>
</evidence>
<dbReference type="Pfam" id="PF13524">
    <property type="entry name" value="Glyco_trans_1_2"/>
    <property type="match status" value="1"/>
</dbReference>
<dbReference type="InterPro" id="IPR055259">
    <property type="entry name" value="YkvP/CgeB_Glyco_trans-like"/>
</dbReference>
<comment type="caution">
    <text evidence="4">The sequence shown here is derived from an EMBL/GenBank/DDBJ whole genome shotgun (WGS) entry which is preliminary data.</text>
</comment>
<dbReference type="AlphaFoldDB" id="A0AAD2GAY3"/>
<sequence>MTPNMHRHVMADPTILTTNNSSIMLSHNNDDHHHHHHHNNKEHHQTEHPNTRKRKSAKCHFFANPIKLGVYLGFGIYALLQGLQQVLVHHHSSSHPHTSSGAGLLNLPFLLFGGGGGIGVPNYDVISIMEASKKQFTTNHHHHQDTAEHQKPAGTSTAGNHPNGIRRLLPNTMTDPPPTIASAKQVDTTATKAAPSMTSPNSTTEAPPETKLSSKDQTEKTKTAKFLPLTTTKTTTSPKLLSKESSNANKIQATAHATATQRKERPVESKSPMATREDWQKVMREQPLYPKNYIPSTPLKVGLITANGIKGPTQHVFVDGIHGSDYLSLQVLCDVGEHNCTSALDYPDIDLWMVDANSAKSKPFPNDIVHQLVAIDDNPSFRIFFVDYSDRLVLRKAWMDSVYFDIDEDRMLAPHIRYGLRCIDKYRRWAKAKGYINAGRIVHPMWDEMLITQGGPPLHAPFAVRTDIADSIHNLLPSIAQGPNDKNTTTTTTTGSSGASCSPLPYHPVDCIPDRPMDLIHLWKVIETNNGLLRNLATESVEQMRTWKHPTENRTLRVETAIQGNRAHAGRQSVSDDYVRTLLQTKIVVVTQRDGWEDHFRLFEALAAGTMVLMDEMVSLPHSLEDGESVVFFHSIQEMHDKALYYIEHTEERLAIARKGWEVTMEKHRSWHRLEEMLFGKGLTKPTLNESWHFDR</sequence>
<evidence type="ECO:0000313" key="4">
    <source>
        <dbReference type="EMBL" id="CAJ1967771.1"/>
    </source>
</evidence>
<reference evidence="4" key="1">
    <citation type="submission" date="2023-08" db="EMBL/GenBank/DDBJ databases">
        <authorList>
            <person name="Audoor S."/>
            <person name="Bilcke G."/>
        </authorList>
    </citation>
    <scope>NUCLEOTIDE SEQUENCE</scope>
</reference>
<evidence type="ECO:0000256" key="1">
    <source>
        <dbReference type="SAM" id="MobiDB-lite"/>
    </source>
</evidence>
<evidence type="ECO:0000256" key="2">
    <source>
        <dbReference type="SAM" id="Phobius"/>
    </source>
</evidence>
<feature type="compositionally biased region" description="Basic and acidic residues" evidence="1">
    <location>
        <begin position="212"/>
        <end position="222"/>
    </location>
</feature>
<proteinExistence type="predicted"/>
<feature type="transmembrane region" description="Helical" evidence="2">
    <location>
        <begin position="61"/>
        <end position="80"/>
    </location>
</feature>
<protein>
    <recommendedName>
        <fullName evidence="3">Spore protein YkvP/CgeB glycosyl transferase-like domain-containing protein</fullName>
    </recommendedName>
</protein>
<feature type="region of interest" description="Disordered" evidence="1">
    <location>
        <begin position="136"/>
        <end position="276"/>
    </location>
</feature>
<accession>A0AAD2GAY3</accession>
<feature type="region of interest" description="Disordered" evidence="1">
    <location>
        <begin position="24"/>
        <end position="55"/>
    </location>
</feature>
<feature type="compositionally biased region" description="Polar residues" evidence="1">
    <location>
        <begin position="247"/>
        <end position="260"/>
    </location>
</feature>
<organism evidence="4 5">
    <name type="scientific">Cylindrotheca closterium</name>
    <dbReference type="NCBI Taxonomy" id="2856"/>
    <lineage>
        <taxon>Eukaryota</taxon>
        <taxon>Sar</taxon>
        <taxon>Stramenopiles</taxon>
        <taxon>Ochrophyta</taxon>
        <taxon>Bacillariophyta</taxon>
        <taxon>Bacillariophyceae</taxon>
        <taxon>Bacillariophycidae</taxon>
        <taxon>Bacillariales</taxon>
        <taxon>Bacillariaceae</taxon>
        <taxon>Cylindrotheca</taxon>
    </lineage>
</organism>
<feature type="compositionally biased region" description="Low complexity" evidence="1">
    <location>
        <begin position="224"/>
        <end position="246"/>
    </location>
</feature>
<evidence type="ECO:0000313" key="5">
    <source>
        <dbReference type="Proteomes" id="UP001295423"/>
    </source>
</evidence>
<keyword evidence="2" id="KW-0812">Transmembrane</keyword>
<feature type="domain" description="Spore protein YkvP/CgeB glycosyl transferase-like" evidence="3">
    <location>
        <begin position="564"/>
        <end position="678"/>
    </location>
</feature>